<dbReference type="AlphaFoldDB" id="A0ABD2XH24"/>
<evidence type="ECO:0000313" key="2">
    <source>
        <dbReference type="Proteomes" id="UP001627154"/>
    </source>
</evidence>
<proteinExistence type="predicted"/>
<keyword evidence="2" id="KW-1185">Reference proteome</keyword>
<name>A0ABD2XH24_9HYME</name>
<dbReference type="EMBL" id="JBJJXI010000026">
    <property type="protein sequence ID" value="KAL3404219.1"/>
    <property type="molecule type" value="Genomic_DNA"/>
</dbReference>
<dbReference type="Proteomes" id="UP001627154">
    <property type="component" value="Unassembled WGS sequence"/>
</dbReference>
<evidence type="ECO:0000313" key="1">
    <source>
        <dbReference type="EMBL" id="KAL3404219.1"/>
    </source>
</evidence>
<protein>
    <submittedName>
        <fullName evidence="1">Uncharacterized protein</fullName>
    </submittedName>
</protein>
<gene>
    <name evidence="1" type="ORF">TKK_003194</name>
</gene>
<comment type="caution">
    <text evidence="1">The sequence shown here is derived from an EMBL/GenBank/DDBJ whole genome shotgun (WGS) entry which is preliminary data.</text>
</comment>
<organism evidence="1 2">
    <name type="scientific">Trichogramma kaykai</name>
    <dbReference type="NCBI Taxonomy" id="54128"/>
    <lineage>
        <taxon>Eukaryota</taxon>
        <taxon>Metazoa</taxon>
        <taxon>Ecdysozoa</taxon>
        <taxon>Arthropoda</taxon>
        <taxon>Hexapoda</taxon>
        <taxon>Insecta</taxon>
        <taxon>Pterygota</taxon>
        <taxon>Neoptera</taxon>
        <taxon>Endopterygota</taxon>
        <taxon>Hymenoptera</taxon>
        <taxon>Apocrita</taxon>
        <taxon>Proctotrupomorpha</taxon>
        <taxon>Chalcidoidea</taxon>
        <taxon>Trichogrammatidae</taxon>
        <taxon>Trichogramma</taxon>
    </lineage>
</organism>
<sequence>MGKFADLEASKFIFTNYHFGLNIILPTSPFFYSVRCTINDYTYYTCTYMHTRISSSRRSYVQNLTLDATISGKRVLYTRVNAVLYSSSNGRFTKKPSELLRSVPPFIQLGRLTAEGQTLYKIFGARNGQARTRPHSLIVLSAETATTVSMALLFRAQLYARLRHPVCSRIFVRLLAGSDILFFPETNNKPLLAISSCRTNNNSQSLSSNTIAISAQLSSARVQSRKKYRRTELRYAAFVRMIWRAQDYLYVKLLRFAARSSGSSISQEDVYVCSRSSSSRKRDSSVCERVCYSASVTAKSEREEDPSFKLNGLCKSGAKSNVNKVLLACIPTCAHCIMYVSNE</sequence>
<accession>A0ABD2XH24</accession>
<reference evidence="1 2" key="1">
    <citation type="journal article" date="2024" name="bioRxiv">
        <title>A reference genome for Trichogramma kaykai: A tiny desert-dwelling parasitoid wasp with competing sex-ratio distorters.</title>
        <authorList>
            <person name="Culotta J."/>
            <person name="Lindsey A.R."/>
        </authorList>
    </citation>
    <scope>NUCLEOTIDE SEQUENCE [LARGE SCALE GENOMIC DNA]</scope>
    <source>
        <strain evidence="1 2">KSX58</strain>
    </source>
</reference>